<dbReference type="Proteomes" id="UP001056120">
    <property type="component" value="Linkage Group LG05"/>
</dbReference>
<accession>A0ACB9J5E1</accession>
<sequence>MTSNQVTANTQKLLDELIRTPPVDSSSSTINLLGNILKMNDAQHTLIETQRSQLFIQQLQIESLSASLEKVLKHLAAHGESSWRNYDHS</sequence>
<comment type="caution">
    <text evidence="1">The sequence shown here is derived from an EMBL/GenBank/DDBJ whole genome shotgun (WGS) entry which is preliminary data.</text>
</comment>
<organism evidence="1 2">
    <name type="scientific">Smallanthus sonchifolius</name>
    <dbReference type="NCBI Taxonomy" id="185202"/>
    <lineage>
        <taxon>Eukaryota</taxon>
        <taxon>Viridiplantae</taxon>
        <taxon>Streptophyta</taxon>
        <taxon>Embryophyta</taxon>
        <taxon>Tracheophyta</taxon>
        <taxon>Spermatophyta</taxon>
        <taxon>Magnoliopsida</taxon>
        <taxon>eudicotyledons</taxon>
        <taxon>Gunneridae</taxon>
        <taxon>Pentapetalae</taxon>
        <taxon>asterids</taxon>
        <taxon>campanulids</taxon>
        <taxon>Asterales</taxon>
        <taxon>Asteraceae</taxon>
        <taxon>Asteroideae</taxon>
        <taxon>Heliantheae alliance</taxon>
        <taxon>Millerieae</taxon>
        <taxon>Smallanthus</taxon>
    </lineage>
</organism>
<proteinExistence type="predicted"/>
<keyword evidence="2" id="KW-1185">Reference proteome</keyword>
<dbReference type="EMBL" id="CM042022">
    <property type="protein sequence ID" value="KAI3815519.1"/>
    <property type="molecule type" value="Genomic_DNA"/>
</dbReference>
<protein>
    <submittedName>
        <fullName evidence="1">Uncharacterized protein</fullName>
    </submittedName>
</protein>
<reference evidence="2" key="1">
    <citation type="journal article" date="2022" name="Mol. Ecol. Resour.">
        <title>The genomes of chicory, endive, great burdock and yacon provide insights into Asteraceae palaeo-polyploidization history and plant inulin production.</title>
        <authorList>
            <person name="Fan W."/>
            <person name="Wang S."/>
            <person name="Wang H."/>
            <person name="Wang A."/>
            <person name="Jiang F."/>
            <person name="Liu H."/>
            <person name="Zhao H."/>
            <person name="Xu D."/>
            <person name="Zhang Y."/>
        </authorList>
    </citation>
    <scope>NUCLEOTIDE SEQUENCE [LARGE SCALE GENOMIC DNA]</scope>
    <source>
        <strain evidence="2">cv. Yunnan</strain>
    </source>
</reference>
<gene>
    <name evidence="1" type="ORF">L1987_15190</name>
</gene>
<name>A0ACB9J5E1_9ASTR</name>
<reference evidence="1 2" key="2">
    <citation type="journal article" date="2022" name="Mol. Ecol. Resour.">
        <title>The genomes of chicory, endive, great burdock and yacon provide insights into Asteraceae paleo-polyploidization history and plant inulin production.</title>
        <authorList>
            <person name="Fan W."/>
            <person name="Wang S."/>
            <person name="Wang H."/>
            <person name="Wang A."/>
            <person name="Jiang F."/>
            <person name="Liu H."/>
            <person name="Zhao H."/>
            <person name="Xu D."/>
            <person name="Zhang Y."/>
        </authorList>
    </citation>
    <scope>NUCLEOTIDE SEQUENCE [LARGE SCALE GENOMIC DNA]</scope>
    <source>
        <strain evidence="2">cv. Yunnan</strain>
        <tissue evidence="1">Leaves</tissue>
    </source>
</reference>
<evidence type="ECO:0000313" key="2">
    <source>
        <dbReference type="Proteomes" id="UP001056120"/>
    </source>
</evidence>
<evidence type="ECO:0000313" key="1">
    <source>
        <dbReference type="EMBL" id="KAI3815519.1"/>
    </source>
</evidence>